<name>A0A1J4VCK2_9BACT</name>
<evidence type="ECO:0000259" key="2">
    <source>
        <dbReference type="PROSITE" id="PS50234"/>
    </source>
</evidence>
<dbReference type="InterPro" id="IPR050525">
    <property type="entry name" value="ECM_Assembly_Org"/>
</dbReference>
<feature type="domain" description="VWFA" evidence="2">
    <location>
        <begin position="251"/>
        <end position="445"/>
    </location>
</feature>
<dbReference type="Pfam" id="PF00092">
    <property type="entry name" value="VWA"/>
    <property type="match status" value="1"/>
</dbReference>
<dbReference type="Gene3D" id="3.40.50.410">
    <property type="entry name" value="von Willebrand factor, type A domain"/>
    <property type="match status" value="1"/>
</dbReference>
<feature type="transmembrane region" description="Helical" evidence="1">
    <location>
        <begin position="12"/>
        <end position="29"/>
    </location>
</feature>
<dbReference type="SMART" id="SM00327">
    <property type="entry name" value="VWA"/>
    <property type="match status" value="1"/>
</dbReference>
<dbReference type="AlphaFoldDB" id="A0A1J4VCK2"/>
<gene>
    <name evidence="3" type="ORF">AUJ44_03510</name>
</gene>
<accession>A0A1J4VCK2</accession>
<organism evidence="3 4">
    <name type="scientific">Candidatus Nomurabacteria bacterium CG1_02_47_685</name>
    <dbReference type="NCBI Taxonomy" id="1805282"/>
    <lineage>
        <taxon>Bacteria</taxon>
        <taxon>Candidatus Nomuraibacteriota</taxon>
    </lineage>
</organism>
<keyword evidence="1" id="KW-1133">Transmembrane helix</keyword>
<evidence type="ECO:0000313" key="3">
    <source>
        <dbReference type="EMBL" id="OIO31959.1"/>
    </source>
</evidence>
<comment type="caution">
    <text evidence="3">The sequence shown here is derived from an EMBL/GenBank/DDBJ whole genome shotgun (WGS) entry which is preliminary data.</text>
</comment>
<dbReference type="Proteomes" id="UP000183206">
    <property type="component" value="Unassembled WGS sequence"/>
</dbReference>
<dbReference type="PANTHER" id="PTHR24020">
    <property type="entry name" value="COLLAGEN ALPHA"/>
    <property type="match status" value="1"/>
</dbReference>
<dbReference type="CDD" id="cd00198">
    <property type="entry name" value="vWFA"/>
    <property type="match status" value="1"/>
</dbReference>
<dbReference type="InterPro" id="IPR036465">
    <property type="entry name" value="vWFA_dom_sf"/>
</dbReference>
<keyword evidence="1" id="KW-0812">Transmembrane</keyword>
<evidence type="ECO:0000313" key="4">
    <source>
        <dbReference type="Proteomes" id="UP000183206"/>
    </source>
</evidence>
<protein>
    <recommendedName>
        <fullName evidence="2">VWFA domain-containing protein</fullName>
    </recommendedName>
</protein>
<dbReference type="EMBL" id="MNVO01000053">
    <property type="protein sequence ID" value="OIO31959.1"/>
    <property type="molecule type" value="Genomic_DNA"/>
</dbReference>
<keyword evidence="1" id="KW-0472">Membrane</keyword>
<reference evidence="3 4" key="1">
    <citation type="journal article" date="2016" name="Environ. Microbiol.">
        <title>Genomic resolution of a cold subsurface aquifer community provides metabolic insights for novel microbes adapted to high CO concentrations.</title>
        <authorList>
            <person name="Probst A.J."/>
            <person name="Castelle C.J."/>
            <person name="Singh A."/>
            <person name="Brown C.T."/>
            <person name="Anantharaman K."/>
            <person name="Sharon I."/>
            <person name="Hug L.A."/>
            <person name="Burstein D."/>
            <person name="Emerson J.B."/>
            <person name="Thomas B.C."/>
            <person name="Banfield J.F."/>
        </authorList>
    </citation>
    <scope>NUCLEOTIDE SEQUENCE [LARGE SCALE GENOMIC DNA]</scope>
    <source>
        <strain evidence="3">CG1_02_47_685</strain>
    </source>
</reference>
<sequence>MFSWSSKRQITIILSIVGVFLLIIAYPVYKSLNVPPTCYDGLQNQREAGIDCGGSCQFLCKIQVEDPVVFWARSFRVSPEMYDAVVSVQNPNFYAKTAHIGYTMTLYDADGAVLATREGKTYMNARDKFAIFESNIAVGVGKAVTKTTLEFKDGSRWTTGVEQDTPLIIKDKKLFDTNNAPRLRAILVNSSIHTVTGIDIIAFIYDINNTMVGVSATYSERLEGESSDGVSFSWQEPFTPPPSEGCTVPVDTMLVFDRSGSMDDDGGNPPQPISNAKDAARTFVDGVLAEDRVGLVSFATTPSNPIDQPLTFDHEAVKSAIGGIHILSGGTQYTNLGDAIKSAYGALTSSEAVANRVPKKAIIALTDGIASSPTDPNDEMNEAYPELYAARIAADIRLTSDVSLYVIGLGNDVNDEYLKGSIASSPNYYYKAATSGELKDIYHEIASTVCREGVYITDIVIHAREVSSSN</sequence>
<dbReference type="InterPro" id="IPR002035">
    <property type="entry name" value="VWF_A"/>
</dbReference>
<dbReference type="SUPFAM" id="SSF53300">
    <property type="entry name" value="vWA-like"/>
    <property type="match status" value="1"/>
</dbReference>
<evidence type="ECO:0000256" key="1">
    <source>
        <dbReference type="SAM" id="Phobius"/>
    </source>
</evidence>
<dbReference type="STRING" id="1805282.AUJ44_03510"/>
<proteinExistence type="predicted"/>
<dbReference type="PROSITE" id="PS50234">
    <property type="entry name" value="VWFA"/>
    <property type="match status" value="1"/>
</dbReference>